<gene>
    <name evidence="2" type="ORF">OVA965_LOCUS21998</name>
    <name evidence="3" type="ORF">TMI583_LOCUS22710</name>
</gene>
<evidence type="ECO:0000313" key="4">
    <source>
        <dbReference type="Proteomes" id="UP000677228"/>
    </source>
</evidence>
<evidence type="ECO:0000259" key="1">
    <source>
        <dbReference type="PROSITE" id="PS50181"/>
    </source>
</evidence>
<evidence type="ECO:0000313" key="3">
    <source>
        <dbReference type="EMBL" id="CAF3970690.1"/>
    </source>
</evidence>
<dbReference type="AlphaFoldDB" id="A0A8S2E8C3"/>
<evidence type="ECO:0000313" key="2">
    <source>
        <dbReference type="EMBL" id="CAF1159096.1"/>
    </source>
</evidence>
<dbReference type="Proteomes" id="UP000677228">
    <property type="component" value="Unassembled WGS sequence"/>
</dbReference>
<accession>A0A8S2E8C3</accession>
<organism evidence="2 4">
    <name type="scientific">Didymodactylos carnosus</name>
    <dbReference type="NCBI Taxonomy" id="1234261"/>
    <lineage>
        <taxon>Eukaryota</taxon>
        <taxon>Metazoa</taxon>
        <taxon>Spiralia</taxon>
        <taxon>Gnathifera</taxon>
        <taxon>Rotifera</taxon>
        <taxon>Eurotatoria</taxon>
        <taxon>Bdelloidea</taxon>
        <taxon>Philodinida</taxon>
        <taxon>Philodinidae</taxon>
        <taxon>Didymodactylos</taxon>
    </lineage>
</organism>
<dbReference type="EMBL" id="CAJOBA010033757">
    <property type="protein sequence ID" value="CAF3970690.1"/>
    <property type="molecule type" value="Genomic_DNA"/>
</dbReference>
<dbReference type="PROSITE" id="PS50181">
    <property type="entry name" value="FBOX"/>
    <property type="match status" value="1"/>
</dbReference>
<dbReference type="InterPro" id="IPR001810">
    <property type="entry name" value="F-box_dom"/>
</dbReference>
<sequence>MSFDQFPNELYYQILSYLNEFDLIRSLYGVGRRINQLIHTYPLEIELKENIDDKSINYYFNKIFQLFHNNIYSLIFSNEIQLKRFNRTSSGHYIQLKYLTIKCTTINNDLCIILSKLNRITHFKIIFDNVSDDDSWNTNDDIQRLEKQLLSSIFHLPLLNTCHFIHPDFHYTIDHQSLPSKCRLKKLDVILQRNFHQSNVSLQKSLSTLEQLKIEVDWPYSSEEDSLIEFLKKCSSVQKLSFKSYKGHYNKNLLDDQIWQKLFQLSMPKLQNVELDIIVWVGSNFVIPDTSFQNAYYRQWNIVVDYDMPRREYAEGIHIYTLPFNSKSLFQTNLYGLKTMSLMTVLEIKFDSVRQLSIGINEDQPYTKLDRVFSNVTDLDIHGWIKSLDLLTIIGDIQRFIVLNRISCLTLNETCIDLLDELLMMTPKLICLKLLDIKALPHISQQLININELKLIFWKLSQWTDNCQVIFDFLQNLPSIEKFETNLDQSEDAFCINVQKIINRLINVNELIIRCEKYQTRIHTNILENKLIENQKELENCLTSSYPKINKFKFINDKLYIQIQN</sequence>
<protein>
    <recommendedName>
        <fullName evidence="1">F-box domain-containing protein</fullName>
    </recommendedName>
</protein>
<proteinExistence type="predicted"/>
<feature type="domain" description="F-box" evidence="1">
    <location>
        <begin position="1"/>
        <end position="47"/>
    </location>
</feature>
<reference evidence="2" key="1">
    <citation type="submission" date="2021-02" db="EMBL/GenBank/DDBJ databases">
        <authorList>
            <person name="Nowell W R."/>
        </authorList>
    </citation>
    <scope>NUCLEOTIDE SEQUENCE</scope>
</reference>
<name>A0A8S2E8C3_9BILA</name>
<dbReference type="Proteomes" id="UP000682733">
    <property type="component" value="Unassembled WGS sequence"/>
</dbReference>
<dbReference type="EMBL" id="CAJNOK010012235">
    <property type="protein sequence ID" value="CAF1159096.1"/>
    <property type="molecule type" value="Genomic_DNA"/>
</dbReference>
<comment type="caution">
    <text evidence="2">The sequence shown here is derived from an EMBL/GenBank/DDBJ whole genome shotgun (WGS) entry which is preliminary data.</text>
</comment>